<evidence type="ECO:0000256" key="1">
    <source>
        <dbReference type="SAM" id="MobiDB-lite"/>
    </source>
</evidence>
<feature type="region of interest" description="Disordered" evidence="1">
    <location>
        <begin position="114"/>
        <end position="136"/>
    </location>
</feature>
<name>A0ABS1CL99_9GAMM</name>
<protein>
    <submittedName>
        <fullName evidence="2">Uncharacterized protein</fullName>
    </submittedName>
</protein>
<evidence type="ECO:0000313" key="2">
    <source>
        <dbReference type="EMBL" id="MBK1632111.1"/>
    </source>
</evidence>
<dbReference type="RefSeq" id="WP_200239347.1">
    <property type="nucleotide sequence ID" value="NZ_NRRV01000039.1"/>
</dbReference>
<comment type="caution">
    <text evidence="2">The sequence shown here is derived from an EMBL/GenBank/DDBJ whole genome shotgun (WGS) entry which is preliminary data.</text>
</comment>
<keyword evidence="3" id="KW-1185">Reference proteome</keyword>
<reference evidence="2 3" key="1">
    <citation type="journal article" date="2020" name="Microorganisms">
        <title>Osmotic Adaptation and Compatible Solute Biosynthesis of Phototrophic Bacteria as Revealed from Genome Analyses.</title>
        <authorList>
            <person name="Imhoff J.F."/>
            <person name="Rahn T."/>
            <person name="Kunzel S."/>
            <person name="Keller A."/>
            <person name="Neulinger S.C."/>
        </authorList>
    </citation>
    <scope>NUCLEOTIDE SEQUENCE [LARGE SCALE GENOMIC DNA]</scope>
    <source>
        <strain evidence="2 3">DSM 6210</strain>
    </source>
</reference>
<evidence type="ECO:0000313" key="3">
    <source>
        <dbReference type="Proteomes" id="UP000748752"/>
    </source>
</evidence>
<sequence length="136" mass="14816">MPAAGATYPLPDRALPRTVAYAKALEAFIYDFDDRLRRAQRDDYCGIVCADDLDAPSFIEVGHRRRLGVACGFSEQTPLPDWIISLMRPVDLPELFIGRRGCAGGYQSCCSMTSRDPGRGVDSTSTAAMQPAGIAR</sequence>
<proteinExistence type="predicted"/>
<dbReference type="Proteomes" id="UP000748752">
    <property type="component" value="Unassembled WGS sequence"/>
</dbReference>
<accession>A0ABS1CL99</accession>
<organism evidence="2 3">
    <name type="scientific">Thiohalocapsa halophila</name>
    <dbReference type="NCBI Taxonomy" id="69359"/>
    <lineage>
        <taxon>Bacteria</taxon>
        <taxon>Pseudomonadati</taxon>
        <taxon>Pseudomonadota</taxon>
        <taxon>Gammaproteobacteria</taxon>
        <taxon>Chromatiales</taxon>
        <taxon>Chromatiaceae</taxon>
        <taxon>Thiohalocapsa</taxon>
    </lineage>
</organism>
<dbReference type="EMBL" id="NRRV01000039">
    <property type="protein sequence ID" value="MBK1632111.1"/>
    <property type="molecule type" value="Genomic_DNA"/>
</dbReference>
<gene>
    <name evidence="2" type="ORF">CKO31_15460</name>
</gene>